<dbReference type="Gene3D" id="3.40.50.510">
    <property type="entry name" value="Phosphotransferase system, mannose-type IIA component"/>
    <property type="match status" value="1"/>
</dbReference>
<evidence type="ECO:0000256" key="2">
    <source>
        <dbReference type="SAM" id="MobiDB-lite"/>
    </source>
</evidence>
<dbReference type="PANTHER" id="PTHR33799">
    <property type="entry name" value="PTS PERMEASE-RELATED-RELATED"/>
    <property type="match status" value="1"/>
</dbReference>
<keyword evidence="1" id="KW-0808">Transferase</keyword>
<reference evidence="4 5" key="1">
    <citation type="journal article" date="2008" name="Int. J. Syst. Evol. Microbiol.">
        <title>Description of Roseateles aquatilis sp. nov. and Roseateles terrae sp. nov., in the class Betaproteobacteria, and emended description of the genus Roseateles.</title>
        <authorList>
            <person name="Gomila M."/>
            <person name="Bowien B."/>
            <person name="Falsen E."/>
            <person name="Moore E.R."/>
            <person name="Lalucat J."/>
        </authorList>
    </citation>
    <scope>NUCLEOTIDE SEQUENCE [LARGE SCALE GENOMIC DNA]</scope>
    <source>
        <strain evidence="4 5">CCUG 48205</strain>
    </source>
</reference>
<protein>
    <recommendedName>
        <fullName evidence="3">PTS EIIA type-4 domain-containing protein</fullName>
    </recommendedName>
</protein>
<evidence type="ECO:0000313" key="5">
    <source>
        <dbReference type="Proteomes" id="UP000197468"/>
    </source>
</evidence>
<sequence length="153" mass="15659">MSGLLLIAHAPLATALKQVAEHTFPHCSLQLSVLDVTPDMTADDVEASARALIAASGHLQTLVLTDVFGATPTNAALRLQGEQVKVLTGVNVPMLWRSLCYAGEGLDALIQRASLGGTQGIMFEPAAGACAPPTGGCASAPPPATSSSNYPPR</sequence>
<evidence type="ECO:0000259" key="3">
    <source>
        <dbReference type="PROSITE" id="PS51096"/>
    </source>
</evidence>
<dbReference type="InterPro" id="IPR051471">
    <property type="entry name" value="Bacterial_PTS_sugar_comp"/>
</dbReference>
<organism evidence="4 5">
    <name type="scientific">Roseateles aquatilis</name>
    <dbReference type="NCBI Taxonomy" id="431061"/>
    <lineage>
        <taxon>Bacteria</taxon>
        <taxon>Pseudomonadati</taxon>
        <taxon>Pseudomonadota</taxon>
        <taxon>Betaproteobacteria</taxon>
        <taxon>Burkholderiales</taxon>
        <taxon>Sphaerotilaceae</taxon>
        <taxon>Roseateles</taxon>
    </lineage>
</organism>
<feature type="region of interest" description="Disordered" evidence="2">
    <location>
        <begin position="133"/>
        <end position="153"/>
    </location>
</feature>
<dbReference type="Pfam" id="PF03610">
    <property type="entry name" value="EIIA-man"/>
    <property type="match status" value="1"/>
</dbReference>
<feature type="domain" description="PTS EIIA type-4" evidence="3">
    <location>
        <begin position="1"/>
        <end position="121"/>
    </location>
</feature>
<accession>A0A2D0AM88</accession>
<evidence type="ECO:0000256" key="1">
    <source>
        <dbReference type="ARBA" id="ARBA00022679"/>
    </source>
</evidence>
<dbReference type="GO" id="GO:0009401">
    <property type="term" value="P:phosphoenolpyruvate-dependent sugar phosphotransferase system"/>
    <property type="evidence" value="ECO:0007669"/>
    <property type="project" value="InterPro"/>
</dbReference>
<dbReference type="AlphaFoldDB" id="A0A2D0AM88"/>
<dbReference type="InterPro" id="IPR036662">
    <property type="entry name" value="PTS_EIIA_man-typ_sf"/>
</dbReference>
<dbReference type="Proteomes" id="UP000197468">
    <property type="component" value="Unassembled WGS sequence"/>
</dbReference>
<dbReference type="GO" id="GO:0016020">
    <property type="term" value="C:membrane"/>
    <property type="evidence" value="ECO:0007669"/>
    <property type="project" value="InterPro"/>
</dbReference>
<comment type="caution">
    <text evidence="4">The sequence shown here is derived from an EMBL/GenBank/DDBJ whole genome shotgun (WGS) entry which is preliminary data.</text>
</comment>
<dbReference type="OrthoDB" id="8795346at2"/>
<gene>
    <name evidence="4" type="ORF">CDN99_22690</name>
</gene>
<dbReference type="InterPro" id="IPR004701">
    <property type="entry name" value="PTS_EIIA_man-typ"/>
</dbReference>
<dbReference type="PROSITE" id="PS51096">
    <property type="entry name" value="PTS_EIIA_TYPE_4"/>
    <property type="match status" value="1"/>
</dbReference>
<proteinExistence type="predicted"/>
<dbReference type="GO" id="GO:0016740">
    <property type="term" value="F:transferase activity"/>
    <property type="evidence" value="ECO:0007669"/>
    <property type="project" value="UniProtKB-KW"/>
</dbReference>
<name>A0A2D0AM88_9BURK</name>
<evidence type="ECO:0000313" key="4">
    <source>
        <dbReference type="EMBL" id="OWQ85340.1"/>
    </source>
</evidence>
<keyword evidence="5" id="KW-1185">Reference proteome</keyword>
<dbReference type="EMBL" id="NIOF01000013">
    <property type="protein sequence ID" value="OWQ85340.1"/>
    <property type="molecule type" value="Genomic_DNA"/>
</dbReference>
<dbReference type="PANTHER" id="PTHR33799:SF1">
    <property type="entry name" value="PTS SYSTEM MANNOSE-SPECIFIC EIIAB COMPONENT-RELATED"/>
    <property type="match status" value="1"/>
</dbReference>
<dbReference type="SUPFAM" id="SSF53062">
    <property type="entry name" value="PTS system fructose IIA component-like"/>
    <property type="match status" value="1"/>
</dbReference>
<dbReference type="RefSeq" id="WP_088387188.1">
    <property type="nucleotide sequence ID" value="NZ_NIOF01000013.1"/>
</dbReference>